<keyword evidence="2" id="KW-0472">Membrane</keyword>
<organism evidence="3 4">
    <name type="scientific">Candidatus Sulfuritelmatomonas gaucii</name>
    <dbReference type="NCBI Taxonomy" id="2043161"/>
    <lineage>
        <taxon>Bacteria</taxon>
        <taxon>Pseudomonadati</taxon>
        <taxon>Acidobacteriota</taxon>
        <taxon>Terriglobia</taxon>
        <taxon>Terriglobales</taxon>
        <taxon>Acidobacteriaceae</taxon>
        <taxon>Candidatus Sulfuritelmatomonas</taxon>
    </lineage>
</organism>
<accession>A0A2N9LAC8</accession>
<protein>
    <submittedName>
        <fullName evidence="3">ATP synthase protein Z</fullName>
    </submittedName>
</protein>
<evidence type="ECO:0000313" key="3">
    <source>
        <dbReference type="EMBL" id="SPE20113.1"/>
    </source>
</evidence>
<sequence>MPYNKPIPEKKQQNGAPGMLSPQQSKRGPDGGPSLMGAWIQAEKMIQVALVLPCAAFIGWVAGIGLDRMLHQTWISIAGAVFGVIAGLVGVIRMAIVFTSGSGEDGKNGNGAERDGSNTPS</sequence>
<evidence type="ECO:0000256" key="1">
    <source>
        <dbReference type="SAM" id="MobiDB-lite"/>
    </source>
</evidence>
<feature type="transmembrane region" description="Helical" evidence="2">
    <location>
        <begin position="73"/>
        <end position="96"/>
    </location>
</feature>
<proteinExistence type="predicted"/>
<feature type="transmembrane region" description="Helical" evidence="2">
    <location>
        <begin position="45"/>
        <end position="66"/>
    </location>
</feature>
<dbReference type="AlphaFoldDB" id="A0A2N9LAC8"/>
<evidence type="ECO:0000313" key="4">
    <source>
        <dbReference type="Proteomes" id="UP000239735"/>
    </source>
</evidence>
<evidence type="ECO:0000256" key="2">
    <source>
        <dbReference type="SAM" id="Phobius"/>
    </source>
</evidence>
<keyword evidence="2" id="KW-1133">Transmembrane helix</keyword>
<dbReference type="Proteomes" id="UP000239735">
    <property type="component" value="Unassembled WGS sequence"/>
</dbReference>
<dbReference type="EMBL" id="OKRB01000082">
    <property type="protein sequence ID" value="SPE20113.1"/>
    <property type="molecule type" value="Genomic_DNA"/>
</dbReference>
<keyword evidence="2" id="KW-0812">Transmembrane</keyword>
<name>A0A2N9LAC8_9BACT</name>
<gene>
    <name evidence="3" type="primary">atpZ</name>
    <name evidence="3" type="ORF">SBA5_260037</name>
</gene>
<feature type="region of interest" description="Disordered" evidence="1">
    <location>
        <begin position="100"/>
        <end position="121"/>
    </location>
</feature>
<feature type="compositionally biased region" description="Basic and acidic residues" evidence="1">
    <location>
        <begin position="104"/>
        <end position="121"/>
    </location>
</feature>
<reference evidence="4" key="1">
    <citation type="submission" date="2018-02" db="EMBL/GenBank/DDBJ databases">
        <authorList>
            <person name="Hausmann B."/>
        </authorList>
    </citation>
    <scope>NUCLEOTIDE SEQUENCE [LARGE SCALE GENOMIC DNA]</scope>
    <source>
        <strain evidence="4">Peat soil MAG SbA5</strain>
    </source>
</reference>
<feature type="region of interest" description="Disordered" evidence="1">
    <location>
        <begin position="1"/>
        <end position="34"/>
    </location>
</feature>